<dbReference type="Pfam" id="PF22571">
    <property type="entry name" value="LiaI-LiaF-TM_PspC"/>
    <property type="match status" value="1"/>
</dbReference>
<accession>A0A255Z970</accession>
<feature type="transmembrane region" description="Helical" evidence="7">
    <location>
        <begin position="233"/>
        <end position="261"/>
    </location>
</feature>
<evidence type="ECO:0000256" key="1">
    <source>
        <dbReference type="ARBA" id="ARBA00004162"/>
    </source>
</evidence>
<feature type="transmembrane region" description="Helical" evidence="7">
    <location>
        <begin position="320"/>
        <end position="338"/>
    </location>
</feature>
<dbReference type="InterPro" id="IPR054319">
    <property type="entry name" value="PspC-rel_ToastRack"/>
</dbReference>
<evidence type="ECO:0000259" key="8">
    <source>
        <dbReference type="Pfam" id="PF04024"/>
    </source>
</evidence>
<dbReference type="InterPro" id="IPR007168">
    <property type="entry name" value="Phageshock_PspC_N"/>
</dbReference>
<keyword evidence="3 7" id="KW-0812">Transmembrane</keyword>
<evidence type="ECO:0000259" key="10">
    <source>
        <dbReference type="Pfam" id="PF22744"/>
    </source>
</evidence>
<keyword evidence="5 7" id="KW-0472">Membrane</keyword>
<reference evidence="11 12" key="1">
    <citation type="submission" date="2017-07" db="EMBL/GenBank/DDBJ databases">
        <title>Flavobacterium cyanobacteriorum sp. nov., isolated from cyanobacterial aggregates in a eutrophic lake.</title>
        <authorList>
            <person name="Cai H."/>
        </authorList>
    </citation>
    <scope>NUCLEOTIDE SEQUENCE [LARGE SCALE GENOMIC DNA]</scope>
    <source>
        <strain evidence="11 12">TH021</strain>
    </source>
</reference>
<protein>
    <submittedName>
        <fullName evidence="11">Uncharacterized protein</fullName>
    </submittedName>
</protein>
<evidence type="ECO:0000256" key="7">
    <source>
        <dbReference type="SAM" id="Phobius"/>
    </source>
</evidence>
<dbReference type="EMBL" id="NOXV01000235">
    <property type="protein sequence ID" value="OYQ38113.1"/>
    <property type="molecule type" value="Genomic_DNA"/>
</dbReference>
<dbReference type="PANTHER" id="PTHR33885:SF3">
    <property type="entry name" value="PHAGE SHOCK PROTEIN C"/>
    <property type="match status" value="1"/>
</dbReference>
<evidence type="ECO:0000313" key="11">
    <source>
        <dbReference type="EMBL" id="OYQ38113.1"/>
    </source>
</evidence>
<organism evidence="11 12">
    <name type="scientific">Flavobacterium cyanobacteriorum</name>
    <dbReference type="NCBI Taxonomy" id="2022802"/>
    <lineage>
        <taxon>Bacteria</taxon>
        <taxon>Pseudomonadati</taxon>
        <taxon>Bacteroidota</taxon>
        <taxon>Flavobacteriia</taxon>
        <taxon>Flavobacteriales</taxon>
        <taxon>Flavobacteriaceae</taxon>
        <taxon>Flavobacterium</taxon>
    </lineage>
</organism>
<keyword evidence="12" id="KW-1185">Reference proteome</keyword>
<dbReference type="OrthoDB" id="5772680at2"/>
<keyword evidence="2" id="KW-1003">Cell membrane</keyword>
<feature type="domain" description="PspC-related transmembrane region" evidence="9">
    <location>
        <begin position="201"/>
        <end position="343"/>
    </location>
</feature>
<gene>
    <name evidence="11" type="ORF">CHU92_06500</name>
</gene>
<proteinExistence type="predicted"/>
<evidence type="ECO:0000256" key="5">
    <source>
        <dbReference type="ARBA" id="ARBA00023136"/>
    </source>
</evidence>
<feature type="region of interest" description="Disordered" evidence="6">
    <location>
        <begin position="522"/>
        <end position="541"/>
    </location>
</feature>
<dbReference type="PANTHER" id="PTHR33885">
    <property type="entry name" value="PHAGE SHOCK PROTEIN C"/>
    <property type="match status" value="1"/>
</dbReference>
<evidence type="ECO:0000313" key="12">
    <source>
        <dbReference type="Proteomes" id="UP000216605"/>
    </source>
</evidence>
<comment type="caution">
    <text evidence="11">The sequence shown here is derived from an EMBL/GenBank/DDBJ whole genome shotgun (WGS) entry which is preliminary data.</text>
</comment>
<dbReference type="Pfam" id="PF22744">
    <property type="entry name" value="Toast-rack_PspC-Cterm"/>
    <property type="match status" value="1"/>
</dbReference>
<dbReference type="RefSeq" id="WP_094413791.1">
    <property type="nucleotide sequence ID" value="NZ_NOXV01000235.1"/>
</dbReference>
<evidence type="ECO:0000256" key="2">
    <source>
        <dbReference type="ARBA" id="ARBA00022475"/>
    </source>
</evidence>
<name>A0A255Z970_9FLAO</name>
<feature type="transmembrane region" description="Helical" evidence="7">
    <location>
        <begin position="131"/>
        <end position="159"/>
    </location>
</feature>
<feature type="domain" description="PspC-related ToastRack" evidence="10">
    <location>
        <begin position="387"/>
        <end position="519"/>
    </location>
</feature>
<dbReference type="AlphaFoldDB" id="A0A255Z970"/>
<feature type="transmembrane region" description="Helical" evidence="7">
    <location>
        <begin position="281"/>
        <end position="308"/>
    </location>
</feature>
<sequence>MNKTVSINLGGLFFHIDEDAYQKLNRYFDAIKRSLSPDGKDEIMNDIEGRIAELLLEKLKNDKQVVGLREIDEVIAVMGQPEDYRIDEEAAAAGSFNTGYITVKKFYRDGDRGMIAGVCAGIAHYFRIDPLWIRIIFILSLLLSFGTSVFVYILLWILIPKAITTTEKLEMTGEPINISNIEKKVREEISGISEKLNNVDYNKLGTTARNGAEKIGNTIGDVFSFIFKAIAKVVGAFIVILSAITLGSMVIGLFVLLFSSTMTEATWYPYMNIFNYTDTPLWIVGIAGFCAIAIPIFFLFMLGLKILVNNLRPIGSITGYTFLGIWILSVASLIYIGMRQASEVSSESKTIRKEVINLAQNDTLYINFRNNDYFSKDVDRKTEVRFTQDSTGNHILYSNSVSFYVMKTDGTSPYIQVEKLALGSTMDEARQRAEKINYGFKIEGNRLILDNYLLSDIKNKYRNQRVEIYLYLPNGTYFKPDSSVQLYDETDNSFFDLWFNSDKYTYRMEDTGVKCLNCSLEDPENKREGSGPGGETINVTGSRTENVDIKISKDSLKIKATSAN</sequence>
<dbReference type="Pfam" id="PF04024">
    <property type="entry name" value="PspC"/>
    <property type="match status" value="1"/>
</dbReference>
<dbReference type="Proteomes" id="UP000216605">
    <property type="component" value="Unassembled WGS sequence"/>
</dbReference>
<comment type="subcellular location">
    <subcellularLocation>
        <location evidence="1">Cell membrane</location>
        <topology evidence="1">Single-pass membrane protein</topology>
    </subcellularLocation>
</comment>
<evidence type="ECO:0000256" key="6">
    <source>
        <dbReference type="SAM" id="MobiDB-lite"/>
    </source>
</evidence>
<dbReference type="GO" id="GO:0005886">
    <property type="term" value="C:plasma membrane"/>
    <property type="evidence" value="ECO:0007669"/>
    <property type="project" value="UniProtKB-SubCell"/>
</dbReference>
<keyword evidence="4 7" id="KW-1133">Transmembrane helix</keyword>
<evidence type="ECO:0000256" key="3">
    <source>
        <dbReference type="ARBA" id="ARBA00022692"/>
    </source>
</evidence>
<evidence type="ECO:0000256" key="4">
    <source>
        <dbReference type="ARBA" id="ARBA00022989"/>
    </source>
</evidence>
<dbReference type="InterPro" id="IPR052027">
    <property type="entry name" value="PspC"/>
</dbReference>
<feature type="domain" description="Phage shock protein PspC N-terminal" evidence="8">
    <location>
        <begin position="104"/>
        <end position="162"/>
    </location>
</feature>
<evidence type="ECO:0000259" key="9">
    <source>
        <dbReference type="Pfam" id="PF22571"/>
    </source>
</evidence>
<dbReference type="InterPro" id="IPR054321">
    <property type="entry name" value="PspC-rel_TM"/>
</dbReference>